<organism evidence="1 2">
    <name type="scientific">Aminirod propionatiphilus</name>
    <dbReference type="NCBI Taxonomy" id="3415223"/>
    <lineage>
        <taxon>Bacteria</taxon>
        <taxon>Thermotogati</taxon>
        <taxon>Synergistota</taxon>
        <taxon>Synergistia</taxon>
        <taxon>Synergistales</taxon>
        <taxon>Aminiphilaceae</taxon>
        <taxon>Aminirod</taxon>
    </lineage>
</organism>
<name>A0ACD1DV87_9BACT</name>
<evidence type="ECO:0000313" key="2">
    <source>
        <dbReference type="Proteomes" id="UP000682204"/>
    </source>
</evidence>
<dbReference type="EMBL" id="CP074691">
    <property type="protein sequence ID" value="QVL36071.1"/>
    <property type="molecule type" value="Genomic_DNA"/>
</dbReference>
<evidence type="ECO:0000313" key="1">
    <source>
        <dbReference type="EMBL" id="QVL36071.1"/>
    </source>
</evidence>
<dbReference type="Proteomes" id="UP000682204">
    <property type="component" value="Chromosome"/>
</dbReference>
<keyword evidence="2" id="KW-1185">Reference proteome</keyword>
<accession>A0ACD1DV87</accession>
<gene>
    <name evidence="1" type="ORF">KIH16_13185</name>
</gene>
<protein>
    <submittedName>
        <fullName evidence="1">HD domain-containing protein</fullName>
    </submittedName>
</protein>
<sequence>MIAPSLVERIFSASTIERWNDHPRPIQFTEMAKQAHKMIIAYVIARTEEDRGRPVDREALLEGGIFELLHRIVLTDIKPPVFHRMMAEQGERVNLWVLDQLEGDLSGLAGNFFGRFRRYLLDPDGWRREKALLKGAHYMATQWEFDLVYDLSRPLSGIEKTREEIESQINEHRDLAAVEEMLLQRGLAGRNRGVYEFVDLVGQLRFQKRWAQTPRIPQTSVLEHLLFVAILFHLVALEIDASPRRRVGGFLGGLFHDLPEVLTRDIISPVKNSIEGLDELVKKYERQAMEERIYPLLPLHWQEELRFFTEDEFENKIRFASGEERRGLSFDELEHLSRREGSLPLDGKILKSCDKLAAYIEASFSIRTGITSPALRQGMANTDEAGTHRNLTVGNFSFSTLFDAFRVGESERGQKG</sequence>
<proteinExistence type="predicted"/>
<reference evidence="1" key="1">
    <citation type="submission" date="2021-05" db="EMBL/GenBank/DDBJ databases">
        <title>An isolated secondary fermenter in methanogenic hydrocarbon-degrading communities.</title>
        <authorList>
            <person name="Liu Y.-F."/>
            <person name="Liu Z.-l."/>
        </authorList>
    </citation>
    <scope>NUCLEOTIDE SEQUENCE</scope>
    <source>
        <strain evidence="1">L-13</strain>
    </source>
</reference>